<accession>A0A1Q9C985</accession>
<name>A0A1Q9C985_SYMMI</name>
<feature type="compositionally biased region" description="Acidic residues" evidence="1">
    <location>
        <begin position="414"/>
        <end position="426"/>
    </location>
</feature>
<comment type="caution">
    <text evidence="2">The sequence shown here is derived from an EMBL/GenBank/DDBJ whole genome shotgun (WGS) entry which is preliminary data.</text>
</comment>
<organism evidence="2 3">
    <name type="scientific">Symbiodinium microadriaticum</name>
    <name type="common">Dinoflagellate</name>
    <name type="synonym">Zooxanthella microadriatica</name>
    <dbReference type="NCBI Taxonomy" id="2951"/>
    <lineage>
        <taxon>Eukaryota</taxon>
        <taxon>Sar</taxon>
        <taxon>Alveolata</taxon>
        <taxon>Dinophyceae</taxon>
        <taxon>Suessiales</taxon>
        <taxon>Symbiodiniaceae</taxon>
        <taxon>Symbiodinium</taxon>
    </lineage>
</organism>
<proteinExistence type="predicted"/>
<sequence>MGAGRSAAFDPSSLLSACDNDVQSLLHVQRLLKEPAGIRIVKIWNMTIAVLTMIANSSTEAYGRDRGTAEIGGLVPKELAAKSSGDTLQAELKSQKDIQEQAIDKAMEFHARNGELEERHTTKTIKVFSLGRMDAPCNLYSSSGEGSGNFGSNPGDEHVFLSGLVSNATSLKLDEGSEPLKEAEALDHCSLQAYTGAETWFISLSISCSLDFISLAISILLRIGVPGLVLLAPLDHWFGWGGPEVINMNDPRVAVFGFVLSDDFSFLRPVSVEGRLYQMFACTPIESQWQFDAIKSVGPLRRFLMKAAIFVTDITTIVNAGSLAPDEDVTLLSQWTAIRSKSREDAIRAIVPFLSRFGMGSSAESGLFYLLGCGREAMYVAYVCWTVKTVVYKAQEEEEEEEEEEKEALQVVAADDESDADADDCGSSDAEEKTRRKDQRLRQGLFDLKQQAEFKLEKDGTRPEHLVVEVGKAQGDQLRKVPHKVDSINHYTEQVAKLEADITEEFHRLTKESEKVGDSNCSNAFVTFSDRKHVEMAKELDFSPDEDEWVLL</sequence>
<dbReference type="EMBL" id="LSRX01001478">
    <property type="protein sequence ID" value="OLP79484.1"/>
    <property type="molecule type" value="Genomic_DNA"/>
</dbReference>
<gene>
    <name evidence="2" type="ORF">AK812_SmicGene40219</name>
</gene>
<evidence type="ECO:0000313" key="2">
    <source>
        <dbReference type="EMBL" id="OLP79484.1"/>
    </source>
</evidence>
<keyword evidence="3" id="KW-1185">Reference proteome</keyword>
<protein>
    <submittedName>
        <fullName evidence="2">Uncharacterized protein</fullName>
    </submittedName>
</protein>
<evidence type="ECO:0000313" key="3">
    <source>
        <dbReference type="Proteomes" id="UP000186817"/>
    </source>
</evidence>
<dbReference type="Proteomes" id="UP000186817">
    <property type="component" value="Unassembled WGS sequence"/>
</dbReference>
<dbReference type="AlphaFoldDB" id="A0A1Q9C985"/>
<reference evidence="2 3" key="1">
    <citation type="submission" date="2016-02" db="EMBL/GenBank/DDBJ databases">
        <title>Genome analysis of coral dinoflagellate symbionts highlights evolutionary adaptations to a symbiotic lifestyle.</title>
        <authorList>
            <person name="Aranda M."/>
            <person name="Li Y."/>
            <person name="Liew Y.J."/>
            <person name="Baumgarten S."/>
            <person name="Simakov O."/>
            <person name="Wilson M."/>
            <person name="Piel J."/>
            <person name="Ashoor H."/>
            <person name="Bougouffa S."/>
            <person name="Bajic V.B."/>
            <person name="Ryu T."/>
            <person name="Ravasi T."/>
            <person name="Bayer T."/>
            <person name="Micklem G."/>
            <person name="Kim H."/>
            <person name="Bhak J."/>
            <person name="Lajeunesse T.C."/>
            <person name="Voolstra C.R."/>
        </authorList>
    </citation>
    <scope>NUCLEOTIDE SEQUENCE [LARGE SCALE GENOMIC DNA]</scope>
    <source>
        <strain evidence="2 3">CCMP2467</strain>
    </source>
</reference>
<feature type="compositionally biased region" description="Acidic residues" evidence="1">
    <location>
        <begin position="396"/>
        <end position="406"/>
    </location>
</feature>
<evidence type="ECO:0000256" key="1">
    <source>
        <dbReference type="SAM" id="MobiDB-lite"/>
    </source>
</evidence>
<feature type="region of interest" description="Disordered" evidence="1">
    <location>
        <begin position="396"/>
        <end position="438"/>
    </location>
</feature>